<evidence type="ECO:0000313" key="1">
    <source>
        <dbReference type="EMBL" id="CAB1459599.1"/>
    </source>
</evidence>
<protein>
    <submittedName>
        <fullName evidence="1">Uncharacterized protein</fullName>
    </submittedName>
</protein>
<organism evidence="1 2">
    <name type="scientific">Pleuronectes platessa</name>
    <name type="common">European plaice</name>
    <dbReference type="NCBI Taxonomy" id="8262"/>
    <lineage>
        <taxon>Eukaryota</taxon>
        <taxon>Metazoa</taxon>
        <taxon>Chordata</taxon>
        <taxon>Craniata</taxon>
        <taxon>Vertebrata</taxon>
        <taxon>Euteleostomi</taxon>
        <taxon>Actinopterygii</taxon>
        <taxon>Neopterygii</taxon>
        <taxon>Teleostei</taxon>
        <taxon>Neoteleostei</taxon>
        <taxon>Acanthomorphata</taxon>
        <taxon>Carangaria</taxon>
        <taxon>Pleuronectiformes</taxon>
        <taxon>Pleuronectoidei</taxon>
        <taxon>Pleuronectidae</taxon>
        <taxon>Pleuronectes</taxon>
    </lineage>
</organism>
<name>A0A9N7ZF17_PLEPL</name>
<gene>
    <name evidence="1" type="ORF">PLEPLA_LOCUS47436</name>
</gene>
<proteinExistence type="predicted"/>
<sequence>MMLGLQRVQRLNKTDLTGREEAVALLVKGSPVQPQQGGADAPSLPLCSLQLIDAGSLLPFSLPAQCRAQLCHWELHQYPVCCWELRAAQRSLATFTPSLCPAQPHRADREKELYGQRH</sequence>
<evidence type="ECO:0000313" key="2">
    <source>
        <dbReference type="Proteomes" id="UP001153269"/>
    </source>
</evidence>
<reference evidence="1" key="1">
    <citation type="submission" date="2020-03" db="EMBL/GenBank/DDBJ databases">
        <authorList>
            <person name="Weist P."/>
        </authorList>
    </citation>
    <scope>NUCLEOTIDE SEQUENCE</scope>
</reference>
<comment type="caution">
    <text evidence="1">The sequence shown here is derived from an EMBL/GenBank/DDBJ whole genome shotgun (WGS) entry which is preliminary data.</text>
</comment>
<dbReference type="EMBL" id="CADEAL010004438">
    <property type="protein sequence ID" value="CAB1459599.1"/>
    <property type="molecule type" value="Genomic_DNA"/>
</dbReference>
<dbReference type="Proteomes" id="UP001153269">
    <property type="component" value="Unassembled WGS sequence"/>
</dbReference>
<dbReference type="AlphaFoldDB" id="A0A9N7ZF17"/>
<keyword evidence="2" id="KW-1185">Reference proteome</keyword>
<accession>A0A9N7ZF17</accession>